<evidence type="ECO:0000259" key="2">
    <source>
        <dbReference type="Pfam" id="PF09791"/>
    </source>
</evidence>
<dbReference type="InterPro" id="IPR019180">
    <property type="entry name" value="Oxidoreductase-like_N"/>
</dbReference>
<dbReference type="AlphaFoldDB" id="A0A914ZQS5"/>
<reference evidence="4" key="1">
    <citation type="submission" date="2022-11" db="UniProtKB">
        <authorList>
            <consortium name="WormBaseParasite"/>
        </authorList>
    </citation>
    <scope>IDENTIFICATION</scope>
</reference>
<keyword evidence="3" id="KW-1185">Reference proteome</keyword>
<proteinExistence type="predicted"/>
<protein>
    <submittedName>
        <fullName evidence="4">Oxidoreductase-like domain-containing protein</fullName>
    </submittedName>
</protein>
<sequence>MHRSWQKERSSNSTLHAWLDSFVNVAQHNWSQANFLMPRSRGEAMMSRSVGGIVGEAVVRGRAQCMTLYRLFARSFAGATAQENVKDGGDGIPPRNVRSTPLPPPPGPEFSCISTRSVTPRRAYTGSHAPEAPDPLTCCGSGCADCVWIVYGTQLMHYYGDRPLDEALRMIDEQIADVCMREYVKGELRAKARNRTSF</sequence>
<accession>A0A914ZQS5</accession>
<dbReference type="PANTHER" id="PTHR21193:SF3">
    <property type="entry name" value="OXIDOREDUCTASE-LIKE DOMAIN-CONTAINING PROTEIN 1"/>
    <property type="match status" value="1"/>
</dbReference>
<organism evidence="3 4">
    <name type="scientific">Parascaris univalens</name>
    <name type="common">Nematode worm</name>
    <dbReference type="NCBI Taxonomy" id="6257"/>
    <lineage>
        <taxon>Eukaryota</taxon>
        <taxon>Metazoa</taxon>
        <taxon>Ecdysozoa</taxon>
        <taxon>Nematoda</taxon>
        <taxon>Chromadorea</taxon>
        <taxon>Rhabditida</taxon>
        <taxon>Spirurina</taxon>
        <taxon>Ascaridomorpha</taxon>
        <taxon>Ascaridoidea</taxon>
        <taxon>Ascarididae</taxon>
        <taxon>Parascaris</taxon>
    </lineage>
</organism>
<dbReference type="PANTHER" id="PTHR21193">
    <property type="entry name" value="OXIDOREDUCTASE-LIKE DOMAIN-CONTAINING PROTEIN 1"/>
    <property type="match status" value="1"/>
</dbReference>
<evidence type="ECO:0000256" key="1">
    <source>
        <dbReference type="SAM" id="MobiDB-lite"/>
    </source>
</evidence>
<dbReference type="InterPro" id="IPR039251">
    <property type="entry name" value="OXLD1"/>
</dbReference>
<evidence type="ECO:0000313" key="4">
    <source>
        <dbReference type="WBParaSite" id="PgB14X_g063_t02"/>
    </source>
</evidence>
<dbReference type="GO" id="GO:0005739">
    <property type="term" value="C:mitochondrion"/>
    <property type="evidence" value="ECO:0007669"/>
    <property type="project" value="TreeGrafter"/>
</dbReference>
<feature type="domain" description="Oxidoreductase-like" evidence="2">
    <location>
        <begin position="129"/>
        <end position="159"/>
    </location>
</feature>
<name>A0A914ZQS5_PARUN</name>
<dbReference type="Pfam" id="PF09791">
    <property type="entry name" value="Oxidored-like"/>
    <property type="match status" value="1"/>
</dbReference>
<feature type="region of interest" description="Disordered" evidence="1">
    <location>
        <begin position="84"/>
        <end position="108"/>
    </location>
</feature>
<dbReference type="Proteomes" id="UP000887569">
    <property type="component" value="Unplaced"/>
</dbReference>
<dbReference type="WBParaSite" id="PgB14X_g063_t02">
    <property type="protein sequence ID" value="PgB14X_g063_t02"/>
    <property type="gene ID" value="PgB14X_g063"/>
</dbReference>
<evidence type="ECO:0000313" key="3">
    <source>
        <dbReference type="Proteomes" id="UP000887569"/>
    </source>
</evidence>